<organism evidence="1 2">
    <name type="scientific">Cupriavidus taiwanensis</name>
    <dbReference type="NCBI Taxonomy" id="164546"/>
    <lineage>
        <taxon>Bacteria</taxon>
        <taxon>Pseudomonadati</taxon>
        <taxon>Pseudomonadota</taxon>
        <taxon>Betaproteobacteria</taxon>
        <taxon>Burkholderiales</taxon>
        <taxon>Burkholderiaceae</taxon>
        <taxon>Cupriavidus</taxon>
    </lineage>
</organism>
<evidence type="ECO:0000313" key="2">
    <source>
        <dbReference type="Proteomes" id="UP000254259"/>
    </source>
</evidence>
<keyword evidence="1" id="KW-0614">Plasmid</keyword>
<dbReference type="AlphaFoldDB" id="A0A9Q7XW59"/>
<gene>
    <name evidence="1" type="ORF">CBM2636_MP20590</name>
</gene>
<geneLocation type="plasmid" evidence="2">
    <name>cbm2636_mp</name>
</geneLocation>
<protein>
    <submittedName>
        <fullName evidence="1">Uncharacterized protein</fullName>
    </submittedName>
</protein>
<reference evidence="1 2" key="1">
    <citation type="submission" date="2018-01" db="EMBL/GenBank/DDBJ databases">
        <authorList>
            <person name="Clerissi C."/>
        </authorList>
    </citation>
    <scope>NUCLEOTIDE SEQUENCE [LARGE SCALE GENOMIC DNA]</scope>
    <source>
        <strain evidence="1">Cupriavidus taiwanensis SWF 66322</strain>
        <plasmid evidence="2">cbm2636_mp</plasmid>
    </source>
</reference>
<name>A0A9Q7XW59_9BURK</name>
<evidence type="ECO:0000313" key="1">
    <source>
        <dbReference type="EMBL" id="SPD67740.1"/>
    </source>
</evidence>
<dbReference type="Proteomes" id="UP000254259">
    <property type="component" value="Plasmid CBM2636_mp"/>
</dbReference>
<dbReference type="EMBL" id="LT984814">
    <property type="protein sequence ID" value="SPD67740.1"/>
    <property type="molecule type" value="Genomic_DNA"/>
</dbReference>
<proteinExistence type="predicted"/>
<sequence>MRDINELVIEIIHAITNSFAKINNLSAALSLQSPSH</sequence>
<accession>A0A9Q7XW59</accession>